<feature type="region of interest" description="Disordered" evidence="1">
    <location>
        <begin position="159"/>
        <end position="195"/>
    </location>
</feature>
<dbReference type="InterPro" id="IPR018929">
    <property type="entry name" value="DUF2510"/>
</dbReference>
<dbReference type="RefSeq" id="WP_136427139.1">
    <property type="nucleotide sequence ID" value="NZ_SSSM01000003.1"/>
</dbReference>
<dbReference type="InterPro" id="IPR011089">
    <property type="entry name" value="GmrSD_C"/>
</dbReference>
<keyword evidence="2" id="KW-0812">Transmembrane</keyword>
<name>A0A4S4FLK7_9MICO</name>
<evidence type="ECO:0000313" key="6">
    <source>
        <dbReference type="Proteomes" id="UP000309133"/>
    </source>
</evidence>
<dbReference type="SMART" id="SM00894">
    <property type="entry name" value="Excalibur"/>
    <property type="match status" value="1"/>
</dbReference>
<protein>
    <submittedName>
        <fullName evidence="4">DUF1524 domain-containing protein</fullName>
    </submittedName>
</protein>
<feature type="compositionally biased region" description="Low complexity" evidence="1">
    <location>
        <begin position="171"/>
        <end position="185"/>
    </location>
</feature>
<gene>
    <name evidence="5" type="ORF">E6C64_08230</name>
    <name evidence="4" type="ORF">E6C64_09085</name>
</gene>
<dbReference type="AlphaFoldDB" id="A0A4S4FLK7"/>
<dbReference type="Pfam" id="PF05901">
    <property type="entry name" value="Excalibur"/>
    <property type="match status" value="1"/>
</dbReference>
<accession>A0A4S4FLK7</accession>
<reference evidence="4 6" key="1">
    <citation type="submission" date="2019-04" db="EMBL/GenBank/DDBJ databases">
        <authorList>
            <person name="Jiang L."/>
        </authorList>
    </citation>
    <scope>NUCLEOTIDE SEQUENCE [LARGE SCALE GENOMIC DNA]</scope>
    <source>
        <strain evidence="4 6">YIM 131853</strain>
    </source>
</reference>
<evidence type="ECO:0000313" key="5">
    <source>
        <dbReference type="EMBL" id="THG32019.1"/>
    </source>
</evidence>
<dbReference type="EMBL" id="SSSM01000004">
    <property type="protein sequence ID" value="THG30782.1"/>
    <property type="molecule type" value="Genomic_DNA"/>
</dbReference>
<organism evidence="4 6">
    <name type="scientific">Naasia lichenicola</name>
    <dbReference type="NCBI Taxonomy" id="2565933"/>
    <lineage>
        <taxon>Bacteria</taxon>
        <taxon>Bacillati</taxon>
        <taxon>Actinomycetota</taxon>
        <taxon>Actinomycetes</taxon>
        <taxon>Micrococcales</taxon>
        <taxon>Microbacteriaceae</taxon>
        <taxon>Naasia</taxon>
    </lineage>
</organism>
<feature type="transmembrane region" description="Helical" evidence="2">
    <location>
        <begin position="99"/>
        <end position="118"/>
    </location>
</feature>
<dbReference type="OrthoDB" id="5196645at2"/>
<evidence type="ECO:0000259" key="3">
    <source>
        <dbReference type="SMART" id="SM00894"/>
    </source>
</evidence>
<keyword evidence="6" id="KW-1185">Reference proteome</keyword>
<feature type="transmembrane region" description="Helical" evidence="2">
    <location>
        <begin position="77"/>
        <end position="93"/>
    </location>
</feature>
<evidence type="ECO:0000256" key="1">
    <source>
        <dbReference type="SAM" id="MobiDB-lite"/>
    </source>
</evidence>
<keyword evidence="2" id="KW-0472">Membrane</keyword>
<sequence length="497" mass="51087">MSAPAAWYDNPDNEAQLRYWDGSAWTAHFAEKLPAPVAASTFRDVEVEPASVAAPAPAMQATAPAARRTSRFSRRQLIIGGALAFLVLIISFSGGFGALLVLAGLVALGVGAFVLVTGRRSLLRLASRKVGAGVLAGGLIVAMIGGGVNAATNPAAGRSSVEAAPATTGNAEPTMAPTPTASAKPTPAPTPTAPVSTVELDPAVAEAPLGNASVATASFSSSVPAIDLLGTIAIKGRAPKTGYARTAQFGTAWLDVDRNGCDTRNDILARDLADEVLEGPCKVMSGTLLDPYTAKTISFLRGNTTSTLVQIDHVVPLMDAWQKGAQQLTYEQRVTFANDPLNLLAVDGPSNSSKGAGDAATWLPKNTSFRCAYVARQVAVKATYGLWMTQAEHDAIAKILGSCPGEMALTSQFTPMPAPAPVVVEEQPIAPAPAPAQPVIEDAPEQPAPAPAPVAVAVAVAYANCDAVRAAGAAPIHSNEPGYSRKLDRDGDGIACE</sequence>
<evidence type="ECO:0000313" key="4">
    <source>
        <dbReference type="EMBL" id="THG30782.1"/>
    </source>
</evidence>
<dbReference type="PANTHER" id="PTHR24094:SF15">
    <property type="entry name" value="AMP-DEPENDENT SYNTHETASE_LIGASE DOMAIN-CONTAINING PROTEIN-RELATED"/>
    <property type="match status" value="1"/>
</dbReference>
<dbReference type="PANTHER" id="PTHR24094">
    <property type="entry name" value="SECRETED PROTEIN"/>
    <property type="match status" value="1"/>
</dbReference>
<keyword evidence="2" id="KW-1133">Transmembrane helix</keyword>
<feature type="transmembrane region" description="Helical" evidence="2">
    <location>
        <begin position="130"/>
        <end position="151"/>
    </location>
</feature>
<comment type="caution">
    <text evidence="4">The sequence shown here is derived from an EMBL/GenBank/DDBJ whole genome shotgun (WGS) entry which is preliminary data.</text>
</comment>
<dbReference type="Proteomes" id="UP000309133">
    <property type="component" value="Unassembled WGS sequence"/>
</dbReference>
<dbReference type="InterPro" id="IPR008613">
    <property type="entry name" value="Excalibur_Ca-bd_domain"/>
</dbReference>
<feature type="compositionally biased region" description="Basic and acidic residues" evidence="1">
    <location>
        <begin position="483"/>
        <end position="497"/>
    </location>
</feature>
<feature type="region of interest" description="Disordered" evidence="1">
    <location>
        <begin position="478"/>
        <end position="497"/>
    </location>
</feature>
<evidence type="ECO:0000256" key="2">
    <source>
        <dbReference type="SAM" id="Phobius"/>
    </source>
</evidence>
<feature type="domain" description="Excalibur calcium-binding" evidence="3">
    <location>
        <begin position="461"/>
        <end position="497"/>
    </location>
</feature>
<proteinExistence type="predicted"/>
<dbReference type="EMBL" id="SSSM01000003">
    <property type="protein sequence ID" value="THG32019.1"/>
    <property type="molecule type" value="Genomic_DNA"/>
</dbReference>
<dbReference type="Pfam" id="PF07510">
    <property type="entry name" value="GmrSD_C"/>
    <property type="match status" value="1"/>
</dbReference>
<dbReference type="Pfam" id="PF10708">
    <property type="entry name" value="DUF2510"/>
    <property type="match status" value="1"/>
</dbReference>